<dbReference type="EMBL" id="OX465079">
    <property type="protein sequence ID" value="CAI9277775.1"/>
    <property type="molecule type" value="Genomic_DNA"/>
</dbReference>
<evidence type="ECO:0000313" key="1">
    <source>
        <dbReference type="EMBL" id="CAI9277775.1"/>
    </source>
</evidence>
<reference evidence="1" key="1">
    <citation type="submission" date="2023-04" db="EMBL/GenBank/DDBJ databases">
        <authorList>
            <person name="Vijverberg K."/>
            <person name="Xiong W."/>
            <person name="Schranz E."/>
        </authorList>
    </citation>
    <scope>NUCLEOTIDE SEQUENCE</scope>
</reference>
<name>A0AA35YPC8_LACSI</name>
<protein>
    <submittedName>
        <fullName evidence="1">Uncharacterized protein</fullName>
    </submittedName>
</protein>
<sequence>MPTAQPSRVPPSSSLSILTAKYTPSIVMAPENQENRPPDEDQEISPFVFVVYRARKERRCATCWRHCSQSTKPPPNRFDFYLRIVFLPNQLDEDETSCPFPSLLRFAETRRRPLLLEIGNRRCLPRSPFWPATNKETRVEIPKSKLVFDFFSTATTLPSFISVVVYSRFVSIPDQTKERGNTNILGDSFYERGMPRNKSHDKFPKGIRIPYESTSRFKGKH</sequence>
<proteinExistence type="predicted"/>
<dbReference type="Proteomes" id="UP001177003">
    <property type="component" value="Chromosome 3"/>
</dbReference>
<dbReference type="AlphaFoldDB" id="A0AA35YPC8"/>
<evidence type="ECO:0000313" key="2">
    <source>
        <dbReference type="Proteomes" id="UP001177003"/>
    </source>
</evidence>
<gene>
    <name evidence="1" type="ORF">LSALG_LOCUS17685</name>
</gene>
<keyword evidence="2" id="KW-1185">Reference proteome</keyword>
<accession>A0AA35YPC8</accession>
<organism evidence="1 2">
    <name type="scientific">Lactuca saligna</name>
    <name type="common">Willowleaf lettuce</name>
    <dbReference type="NCBI Taxonomy" id="75948"/>
    <lineage>
        <taxon>Eukaryota</taxon>
        <taxon>Viridiplantae</taxon>
        <taxon>Streptophyta</taxon>
        <taxon>Embryophyta</taxon>
        <taxon>Tracheophyta</taxon>
        <taxon>Spermatophyta</taxon>
        <taxon>Magnoliopsida</taxon>
        <taxon>eudicotyledons</taxon>
        <taxon>Gunneridae</taxon>
        <taxon>Pentapetalae</taxon>
        <taxon>asterids</taxon>
        <taxon>campanulids</taxon>
        <taxon>Asterales</taxon>
        <taxon>Asteraceae</taxon>
        <taxon>Cichorioideae</taxon>
        <taxon>Cichorieae</taxon>
        <taxon>Lactucinae</taxon>
        <taxon>Lactuca</taxon>
    </lineage>
</organism>